<feature type="signal peptide" evidence="1">
    <location>
        <begin position="1"/>
        <end position="17"/>
    </location>
</feature>
<proteinExistence type="evidence at transcript level"/>
<feature type="non-terminal residue" evidence="2">
    <location>
        <position position="153"/>
    </location>
</feature>
<organism evidence="2">
    <name type="scientific">Amblyomma variegatum</name>
    <name type="common">Tropical bont tick</name>
    <dbReference type="NCBI Taxonomy" id="34610"/>
    <lineage>
        <taxon>Eukaryota</taxon>
        <taxon>Metazoa</taxon>
        <taxon>Ecdysozoa</taxon>
        <taxon>Arthropoda</taxon>
        <taxon>Chelicerata</taxon>
        <taxon>Arachnida</taxon>
        <taxon>Acari</taxon>
        <taxon>Parasitiformes</taxon>
        <taxon>Ixodida</taxon>
        <taxon>Ixodoidea</taxon>
        <taxon>Ixodidae</taxon>
        <taxon>Amblyomminae</taxon>
        <taxon>Amblyomma</taxon>
    </lineage>
</organism>
<keyword evidence="1" id="KW-0732">Signal</keyword>
<sequence length="153" mass="16964">MWRTALIVLLLAVGTTTYTDNRCGQYPTKITSLDNATCIPEHFSGFADGRDNIRSHIRYNCTPTVEAYTGCVCNDGNGVSGYQYCVHNVSRTPDDNTANVTLGLCGIGAKCYLYDFNASMEVDLRDLRLARRLNMYPRPPCIAPDLEATPTIR</sequence>
<reference evidence="2" key="1">
    <citation type="journal article" date="2011" name="BMC Genomics">
        <title>A further insight into the sialome of the tropical bont tick, Amblyomma variegatum.</title>
        <authorList>
            <person name="Ribeiro J.M."/>
            <person name="Anderson J.M."/>
            <person name="Manoukis N.C."/>
            <person name="Meng Z."/>
            <person name="Francishetti I.M."/>
        </authorList>
    </citation>
    <scope>NUCLEOTIDE SEQUENCE</scope>
    <source>
        <strain evidence="2">Amb_var-1972</strain>
        <tissue evidence="2">Salivary gland</tissue>
    </source>
</reference>
<evidence type="ECO:0000256" key="1">
    <source>
        <dbReference type="SAM" id="SignalP"/>
    </source>
</evidence>
<protein>
    <submittedName>
        <fullName evidence="2">Hypothetical secreted protein 1972</fullName>
    </submittedName>
</protein>
<dbReference type="AlphaFoldDB" id="F0J8I1"/>
<feature type="chain" id="PRO_5003255153" evidence="1">
    <location>
        <begin position="18"/>
        <end position="153"/>
    </location>
</feature>
<dbReference type="EMBL" id="BK007182">
    <property type="protein sequence ID" value="DAA34206.1"/>
    <property type="molecule type" value="mRNA"/>
</dbReference>
<name>F0J8I1_AMBVA</name>
<accession>F0J8I1</accession>
<evidence type="ECO:0000313" key="2">
    <source>
        <dbReference type="EMBL" id="DAA34206.1"/>
    </source>
</evidence>